<proteinExistence type="predicted"/>
<sequence>MVKRYANAMFVLTSTMEFKQIAYVENRSTSFEKMEKLNEIYQQNSEFIKMALLEKFHHLSLELDKSIVMYVSKVETLDKQIKKAGESVSETAIVTKMLSSLPEKYRNVQQVWLSTVESKQTVQSFTTRILDEDASVTVSDERSSESVFTVQD</sequence>
<organism evidence="1 2">
    <name type="scientific">Dryococelus australis</name>
    <dbReference type="NCBI Taxonomy" id="614101"/>
    <lineage>
        <taxon>Eukaryota</taxon>
        <taxon>Metazoa</taxon>
        <taxon>Ecdysozoa</taxon>
        <taxon>Arthropoda</taxon>
        <taxon>Hexapoda</taxon>
        <taxon>Insecta</taxon>
        <taxon>Pterygota</taxon>
        <taxon>Neoptera</taxon>
        <taxon>Polyneoptera</taxon>
        <taxon>Phasmatodea</taxon>
        <taxon>Verophasmatodea</taxon>
        <taxon>Anareolatae</taxon>
        <taxon>Phasmatidae</taxon>
        <taxon>Eurycanthinae</taxon>
        <taxon>Dryococelus</taxon>
    </lineage>
</organism>
<comment type="caution">
    <text evidence="1">The sequence shown here is derived from an EMBL/GenBank/DDBJ whole genome shotgun (WGS) entry which is preliminary data.</text>
</comment>
<evidence type="ECO:0000313" key="1">
    <source>
        <dbReference type="EMBL" id="KAJ8886912.1"/>
    </source>
</evidence>
<dbReference type="Pfam" id="PF14223">
    <property type="entry name" value="Retrotran_gag_2"/>
    <property type="match status" value="1"/>
</dbReference>
<protein>
    <submittedName>
        <fullName evidence="1">Uncharacterized protein</fullName>
    </submittedName>
</protein>
<keyword evidence="2" id="KW-1185">Reference proteome</keyword>
<dbReference type="EMBL" id="JARBHB010000004">
    <property type="protein sequence ID" value="KAJ8886912.1"/>
    <property type="molecule type" value="Genomic_DNA"/>
</dbReference>
<reference evidence="1 2" key="1">
    <citation type="submission" date="2023-02" db="EMBL/GenBank/DDBJ databases">
        <title>LHISI_Scaffold_Assembly.</title>
        <authorList>
            <person name="Stuart O.P."/>
            <person name="Cleave R."/>
            <person name="Magrath M.J.L."/>
            <person name="Mikheyev A.S."/>
        </authorList>
    </citation>
    <scope>NUCLEOTIDE SEQUENCE [LARGE SCALE GENOMIC DNA]</scope>
    <source>
        <strain evidence="1">Daus_M_001</strain>
        <tissue evidence="1">Leg muscle</tissue>
    </source>
</reference>
<name>A0ABQ9HRR4_9NEOP</name>
<accession>A0ABQ9HRR4</accession>
<dbReference type="Proteomes" id="UP001159363">
    <property type="component" value="Chromosome X"/>
</dbReference>
<evidence type="ECO:0000313" key="2">
    <source>
        <dbReference type="Proteomes" id="UP001159363"/>
    </source>
</evidence>
<gene>
    <name evidence="1" type="ORF">PR048_013126</name>
</gene>